<dbReference type="Proteomes" id="UP001583177">
    <property type="component" value="Unassembled WGS sequence"/>
</dbReference>
<accession>A0ABR3WS44</accession>
<organism evidence="1 2">
    <name type="scientific">Diaporthe australafricana</name>
    <dbReference type="NCBI Taxonomy" id="127596"/>
    <lineage>
        <taxon>Eukaryota</taxon>
        <taxon>Fungi</taxon>
        <taxon>Dikarya</taxon>
        <taxon>Ascomycota</taxon>
        <taxon>Pezizomycotina</taxon>
        <taxon>Sordariomycetes</taxon>
        <taxon>Sordariomycetidae</taxon>
        <taxon>Diaporthales</taxon>
        <taxon>Diaporthaceae</taxon>
        <taxon>Diaporthe</taxon>
    </lineage>
</organism>
<comment type="caution">
    <text evidence="1">The sequence shown here is derived from an EMBL/GenBank/DDBJ whole genome shotgun (WGS) entry which is preliminary data.</text>
</comment>
<evidence type="ECO:0000313" key="2">
    <source>
        <dbReference type="Proteomes" id="UP001583177"/>
    </source>
</evidence>
<gene>
    <name evidence="1" type="ORF">Daus18300_006727</name>
</gene>
<name>A0ABR3WS44_9PEZI</name>
<dbReference type="EMBL" id="JAWRVE010000055">
    <property type="protein sequence ID" value="KAL1866492.1"/>
    <property type="molecule type" value="Genomic_DNA"/>
</dbReference>
<evidence type="ECO:0000313" key="1">
    <source>
        <dbReference type="EMBL" id="KAL1866492.1"/>
    </source>
</evidence>
<proteinExistence type="predicted"/>
<protein>
    <submittedName>
        <fullName evidence="1">Uncharacterized protein</fullName>
    </submittedName>
</protein>
<reference evidence="1 2" key="1">
    <citation type="journal article" date="2024" name="IMA Fungus">
        <title>IMA Genome - F19 : A genome assembly and annotation guide to empower mycologists, including annotated draft genome sequences of Ceratocystis pirilliformis, Diaporthe australafricana, Fusarium ophioides, Paecilomyces lecythidis, and Sporothrix stenoceras.</title>
        <authorList>
            <person name="Aylward J."/>
            <person name="Wilson A.M."/>
            <person name="Visagie C.M."/>
            <person name="Spraker J."/>
            <person name="Barnes I."/>
            <person name="Buitendag C."/>
            <person name="Ceriani C."/>
            <person name="Del Mar Angel L."/>
            <person name="du Plessis D."/>
            <person name="Fuchs T."/>
            <person name="Gasser K."/>
            <person name="Kramer D."/>
            <person name="Li W."/>
            <person name="Munsamy K."/>
            <person name="Piso A."/>
            <person name="Price J.L."/>
            <person name="Sonnekus B."/>
            <person name="Thomas C."/>
            <person name="van der Nest A."/>
            <person name="van Dijk A."/>
            <person name="van Heerden A."/>
            <person name="van Vuuren N."/>
            <person name="Yilmaz N."/>
            <person name="Duong T.A."/>
            <person name="van der Merwe N.A."/>
            <person name="Wingfield M.J."/>
            <person name="Wingfield B.D."/>
        </authorList>
    </citation>
    <scope>NUCLEOTIDE SEQUENCE [LARGE SCALE GENOMIC DNA]</scope>
    <source>
        <strain evidence="1 2">CMW 18300</strain>
    </source>
</reference>
<keyword evidence="2" id="KW-1185">Reference proteome</keyword>
<sequence length="74" mass="8049">MDSLPMTNGTRTILPVPDGYIVNFDDPQQTGALPSYLSFGIEAPLATLALVQRYYTKIYLLGGLTIDDPSVIES</sequence>